<feature type="transmembrane region" description="Helical" evidence="11">
    <location>
        <begin position="106"/>
        <end position="128"/>
    </location>
</feature>
<evidence type="ECO:0000259" key="13">
    <source>
        <dbReference type="PROSITE" id="PS50850"/>
    </source>
</evidence>
<comment type="subcellular location">
    <subcellularLocation>
        <location evidence="1">Cell membrane</location>
        <topology evidence="1">Multi-pass membrane protein</topology>
    </subcellularLocation>
</comment>
<dbReference type="Proteomes" id="UP001597351">
    <property type="component" value="Unassembled WGS sequence"/>
</dbReference>
<evidence type="ECO:0000259" key="14">
    <source>
        <dbReference type="PROSITE" id="PS51635"/>
    </source>
</evidence>
<dbReference type="PANTHER" id="PTHR42718">
    <property type="entry name" value="MAJOR FACILITATOR SUPERFAMILY MULTIDRUG TRANSPORTER MFSC"/>
    <property type="match status" value="1"/>
</dbReference>
<dbReference type="PROSITE" id="PS00889">
    <property type="entry name" value="CNMP_BINDING_2"/>
    <property type="match status" value="1"/>
</dbReference>
<evidence type="ECO:0000313" key="16">
    <source>
        <dbReference type="Proteomes" id="UP001597351"/>
    </source>
</evidence>
<dbReference type="InterPro" id="IPR011701">
    <property type="entry name" value="MFS"/>
</dbReference>
<feature type="domain" description="Major facilitator superfamily (MFS) profile" evidence="13">
    <location>
        <begin position="14"/>
        <end position="458"/>
    </location>
</feature>
<feature type="domain" description="PNPLA" evidence="14">
    <location>
        <begin position="795"/>
        <end position="957"/>
    </location>
</feature>
<organism evidence="15 16">
    <name type="scientific">Nocardioides aestuarii</name>
    <dbReference type="NCBI Taxonomy" id="252231"/>
    <lineage>
        <taxon>Bacteria</taxon>
        <taxon>Bacillati</taxon>
        <taxon>Actinomycetota</taxon>
        <taxon>Actinomycetes</taxon>
        <taxon>Propionibacteriales</taxon>
        <taxon>Nocardioidaceae</taxon>
        <taxon>Nocardioides</taxon>
    </lineage>
</organism>
<dbReference type="InterPro" id="IPR004638">
    <property type="entry name" value="EmrB-like"/>
</dbReference>
<keyword evidence="5 11" id="KW-0812">Transmembrane</keyword>
<evidence type="ECO:0000256" key="4">
    <source>
        <dbReference type="ARBA" id="ARBA00022475"/>
    </source>
</evidence>
<evidence type="ECO:0000256" key="8">
    <source>
        <dbReference type="ARBA" id="ARBA00023136"/>
    </source>
</evidence>
<dbReference type="InterPro" id="IPR000595">
    <property type="entry name" value="cNMP-bd_dom"/>
</dbReference>
<keyword evidence="7 9" id="KW-0443">Lipid metabolism</keyword>
<dbReference type="PANTHER" id="PTHR42718:SF48">
    <property type="entry name" value="CONSERVED TWO-DOMAIN MEMBRANE PROTEIN-RELATED"/>
    <property type="match status" value="1"/>
</dbReference>
<dbReference type="SMART" id="SM00100">
    <property type="entry name" value="cNMP"/>
    <property type="match status" value="1"/>
</dbReference>
<dbReference type="PROSITE" id="PS50850">
    <property type="entry name" value="MFS"/>
    <property type="match status" value="1"/>
</dbReference>
<dbReference type="InterPro" id="IPR016035">
    <property type="entry name" value="Acyl_Trfase/lysoPLipase"/>
</dbReference>
<feature type="domain" description="Cyclic nucleotide-binding" evidence="12">
    <location>
        <begin position="506"/>
        <end position="621"/>
    </location>
</feature>
<feature type="transmembrane region" description="Helical" evidence="11">
    <location>
        <begin position="370"/>
        <end position="390"/>
    </location>
</feature>
<dbReference type="Gene3D" id="1.20.1250.20">
    <property type="entry name" value="MFS general substrate transporter like domains"/>
    <property type="match status" value="1"/>
</dbReference>
<dbReference type="InterPro" id="IPR020846">
    <property type="entry name" value="MFS_dom"/>
</dbReference>
<evidence type="ECO:0000256" key="10">
    <source>
        <dbReference type="SAM" id="MobiDB-lite"/>
    </source>
</evidence>
<feature type="transmembrane region" description="Helical" evidence="11">
    <location>
        <begin position="140"/>
        <end position="161"/>
    </location>
</feature>
<sequence length="1083" mass="112405">MLQVPAARVPASRVLLVASFGAFLAFLDATIVNVAFPSIRESFEDASIEHLSWVLNAYNITFAAFLIVFGRLADLLGRRRGFALGVLLFTIGSGLCGLAPTLDLLVAARVVQALGAAMLVPASLALVVEAFPEERRAHAIGLWGATAAVAAGLGPPAGGALVELGGWRWAFLVNLPFGLVAWWVARRQLVESRAPGRRKLPDLPGAVLLAGFLALLNLGVVKGGDWGWAAGRTWLTFAGAAVVLGLFVLSSSRHRSPVLDPALLRIRSFSVANLATAVAGFGFFAYLLTNILWLQYVWGYTVLQAGLALAPGALVAAVVASRLGPLAEEHGYRVFVVPGALVWAGAYLWYHQQVGVVPAFWAEWLPGQVLSGIGVGATLPLLGSAALAAVPGGRYATASAVVSSARQFGGVLGIAVLVVILGTPTGADAVAVFRDGWLLSIIAFLVVAVVSLPLGRLRSATTPVDEDDETAGAVVHPPLGVAAGAVTPGEDTHAGATTPDLSDVGLLAGLSPEARRRLEDSARELTAPAGSWVMREGDPAGSAYVLRRGRLEVSVAGQPVRELGPGAVLGELALLTDEERSASVRARRDSVLLELPRDAFEGLVSTDPAASRVLLSQVADRLRTAGAAVVSAERPVRPTVVAVVGLHPGSGAAEVADVLRRRLARHLSVAAPGEVDPVALDRLEQDHDRVVLVAEGVTDDAPAAARDWHEFCRRQADAVVLVGRAGSAPPESPCPPGPPAGQQPELVVLGAVASPAERAAWVAATDAWQLTVVEGDHDVSLRALADRLAGRSLGLVLAGGGARAFAHVGVLMELEAQGLHVDRVAGASIGSVVATLHAAGMGSAEVEERLYAEFVRRSPFADWRLPTRSLAKGQRVRAALVRHLGADATIEALPRQLRVVSTDLVTRSRQVHRRGSAIDAARASVRLPVLFAPIPDDQGRLLVDGGVLDNLPTDLLVERDEGPVVAVNIAMGGSGSSGRAHVGPRRVPALGETLLRTMMIGSGGAVASARAHGAWVVTPPTMGVGLLEFHQMDQVVRAGRLAARQLLDQAGDHLGQPTPTSDAGSDAGSDAAAGGPPSLSPAP</sequence>
<dbReference type="InterPro" id="IPR002641">
    <property type="entry name" value="PNPLA_dom"/>
</dbReference>
<evidence type="ECO:0000256" key="11">
    <source>
        <dbReference type="SAM" id="Phobius"/>
    </source>
</evidence>
<dbReference type="RefSeq" id="WP_343917048.1">
    <property type="nucleotide sequence ID" value="NZ_BAAAJT010000002.1"/>
</dbReference>
<dbReference type="Pfam" id="PF00027">
    <property type="entry name" value="cNMP_binding"/>
    <property type="match status" value="1"/>
</dbReference>
<feature type="short sequence motif" description="GXSXG" evidence="9">
    <location>
        <begin position="826"/>
        <end position="830"/>
    </location>
</feature>
<keyword evidence="9" id="KW-0442">Lipid degradation</keyword>
<feature type="transmembrane region" description="Helical" evidence="11">
    <location>
        <begin position="167"/>
        <end position="185"/>
    </location>
</feature>
<evidence type="ECO:0000256" key="6">
    <source>
        <dbReference type="ARBA" id="ARBA00022989"/>
    </source>
</evidence>
<dbReference type="InterPro" id="IPR018490">
    <property type="entry name" value="cNMP-bd_dom_sf"/>
</dbReference>
<feature type="transmembrane region" description="Helical" evidence="11">
    <location>
        <begin position="332"/>
        <end position="350"/>
    </location>
</feature>
<feature type="compositionally biased region" description="Low complexity" evidence="10">
    <location>
        <begin position="1061"/>
        <end position="1077"/>
    </location>
</feature>
<evidence type="ECO:0000313" key="15">
    <source>
        <dbReference type="EMBL" id="MFD1946675.1"/>
    </source>
</evidence>
<comment type="similarity">
    <text evidence="2">Belongs to the NTE family.</text>
</comment>
<keyword evidence="8 11" id="KW-0472">Membrane</keyword>
<feature type="transmembrane region" description="Helical" evidence="11">
    <location>
        <begin position="300"/>
        <end position="320"/>
    </location>
</feature>
<feature type="transmembrane region" description="Helical" evidence="11">
    <location>
        <begin position="233"/>
        <end position="250"/>
    </location>
</feature>
<keyword evidence="6 11" id="KW-1133">Transmembrane helix</keyword>
<dbReference type="CDD" id="cd00038">
    <property type="entry name" value="CAP_ED"/>
    <property type="match status" value="1"/>
</dbReference>
<dbReference type="EMBL" id="JBHUGD010000003">
    <property type="protein sequence ID" value="MFD1946675.1"/>
    <property type="molecule type" value="Genomic_DNA"/>
</dbReference>
<feature type="transmembrane region" description="Helical" evidence="11">
    <location>
        <begin position="51"/>
        <end position="69"/>
    </location>
</feature>
<dbReference type="SUPFAM" id="SSF51206">
    <property type="entry name" value="cAMP-binding domain-like"/>
    <property type="match status" value="1"/>
</dbReference>
<feature type="active site" description="Proton acceptor" evidence="9">
    <location>
        <position position="944"/>
    </location>
</feature>
<dbReference type="InterPro" id="IPR036259">
    <property type="entry name" value="MFS_trans_sf"/>
</dbReference>
<comment type="caution">
    <text evidence="9">Lacks conserved residue(s) required for the propagation of feature annotation.</text>
</comment>
<keyword evidence="16" id="KW-1185">Reference proteome</keyword>
<dbReference type="SUPFAM" id="SSF103473">
    <property type="entry name" value="MFS general substrate transporter"/>
    <property type="match status" value="1"/>
</dbReference>
<evidence type="ECO:0000256" key="2">
    <source>
        <dbReference type="ARBA" id="ARBA00006636"/>
    </source>
</evidence>
<gene>
    <name evidence="15" type="ORF">ACFSDE_07725</name>
</gene>
<keyword evidence="4" id="KW-1003">Cell membrane</keyword>
<feature type="transmembrane region" description="Helical" evidence="11">
    <location>
        <begin position="205"/>
        <end position="221"/>
    </location>
</feature>
<feature type="region of interest" description="Disordered" evidence="10">
    <location>
        <begin position="1051"/>
        <end position="1083"/>
    </location>
</feature>
<keyword evidence="9" id="KW-0378">Hydrolase</keyword>
<reference evidence="16" key="1">
    <citation type="journal article" date="2019" name="Int. J. Syst. Evol. Microbiol.">
        <title>The Global Catalogue of Microorganisms (GCM) 10K type strain sequencing project: providing services to taxonomists for standard genome sequencing and annotation.</title>
        <authorList>
            <consortium name="The Broad Institute Genomics Platform"/>
            <consortium name="The Broad Institute Genome Sequencing Center for Infectious Disease"/>
            <person name="Wu L."/>
            <person name="Ma J."/>
        </authorList>
    </citation>
    <scope>NUCLEOTIDE SEQUENCE [LARGE SCALE GENOMIC DNA]</scope>
    <source>
        <strain evidence="16">CGMCC 1.12477</strain>
    </source>
</reference>
<evidence type="ECO:0000256" key="3">
    <source>
        <dbReference type="ARBA" id="ARBA00022448"/>
    </source>
</evidence>
<evidence type="ECO:0000256" key="7">
    <source>
        <dbReference type="ARBA" id="ARBA00023098"/>
    </source>
</evidence>
<dbReference type="Gene3D" id="3.40.1090.10">
    <property type="entry name" value="Cytosolic phospholipase A2 catalytic domain"/>
    <property type="match status" value="2"/>
</dbReference>
<keyword evidence="3" id="KW-0813">Transport</keyword>
<accession>A0ABW4TL99</accession>
<feature type="short sequence motif" description="DGA/G" evidence="9">
    <location>
        <begin position="944"/>
        <end position="946"/>
    </location>
</feature>
<dbReference type="InterPro" id="IPR014710">
    <property type="entry name" value="RmlC-like_jellyroll"/>
</dbReference>
<feature type="transmembrane region" description="Helical" evidence="11">
    <location>
        <begin position="81"/>
        <end position="100"/>
    </location>
</feature>
<dbReference type="Gene3D" id="1.20.1720.10">
    <property type="entry name" value="Multidrug resistance protein D"/>
    <property type="match status" value="1"/>
</dbReference>
<dbReference type="Pfam" id="PF07690">
    <property type="entry name" value="MFS_1"/>
    <property type="match status" value="2"/>
</dbReference>
<evidence type="ECO:0000259" key="12">
    <source>
        <dbReference type="PROSITE" id="PS50042"/>
    </source>
</evidence>
<feature type="active site" description="Nucleophile" evidence="9">
    <location>
        <position position="828"/>
    </location>
</feature>
<dbReference type="PRINTS" id="PR01036">
    <property type="entry name" value="TCRTETB"/>
</dbReference>
<proteinExistence type="inferred from homology"/>
<comment type="caution">
    <text evidence="15">The sequence shown here is derived from an EMBL/GenBank/DDBJ whole genome shotgun (WGS) entry which is preliminary data.</text>
</comment>
<dbReference type="Gene3D" id="2.60.120.10">
    <property type="entry name" value="Jelly Rolls"/>
    <property type="match status" value="1"/>
</dbReference>
<dbReference type="InterPro" id="IPR018488">
    <property type="entry name" value="cNMP-bd_CS"/>
</dbReference>
<evidence type="ECO:0000256" key="9">
    <source>
        <dbReference type="PROSITE-ProRule" id="PRU01161"/>
    </source>
</evidence>
<dbReference type="Pfam" id="PF01734">
    <property type="entry name" value="Patatin"/>
    <property type="match status" value="1"/>
</dbReference>
<evidence type="ECO:0000256" key="5">
    <source>
        <dbReference type="ARBA" id="ARBA00022692"/>
    </source>
</evidence>
<feature type="transmembrane region" description="Helical" evidence="11">
    <location>
        <begin position="411"/>
        <end position="431"/>
    </location>
</feature>
<dbReference type="NCBIfam" id="TIGR00711">
    <property type="entry name" value="efflux_EmrB"/>
    <property type="match status" value="1"/>
</dbReference>
<dbReference type="PROSITE" id="PS51635">
    <property type="entry name" value="PNPLA"/>
    <property type="match status" value="1"/>
</dbReference>
<feature type="transmembrane region" description="Helical" evidence="11">
    <location>
        <begin position="12"/>
        <end position="39"/>
    </location>
</feature>
<evidence type="ECO:0000256" key="1">
    <source>
        <dbReference type="ARBA" id="ARBA00004651"/>
    </source>
</evidence>
<dbReference type="CDD" id="cd17321">
    <property type="entry name" value="MFS_MMR_MDR_like"/>
    <property type="match status" value="1"/>
</dbReference>
<name>A0ABW4TL99_9ACTN</name>
<feature type="transmembrane region" description="Helical" evidence="11">
    <location>
        <begin position="271"/>
        <end position="294"/>
    </location>
</feature>
<dbReference type="SUPFAM" id="SSF52151">
    <property type="entry name" value="FabD/lysophospholipase-like"/>
    <property type="match status" value="1"/>
</dbReference>
<dbReference type="PROSITE" id="PS50042">
    <property type="entry name" value="CNMP_BINDING_3"/>
    <property type="match status" value="1"/>
</dbReference>
<protein>
    <submittedName>
        <fullName evidence="15">MFS transporter</fullName>
    </submittedName>
</protein>